<reference evidence="2 3" key="2">
    <citation type="journal article" date="2017" name="Nature">
        <title>The Apostasia genome and the evolution of orchids.</title>
        <authorList>
            <person name="Zhang G.Q."/>
            <person name="Liu K.W."/>
            <person name="Li Z."/>
            <person name="Lohaus R."/>
            <person name="Hsiao Y.Y."/>
            <person name="Niu S.C."/>
            <person name="Wang J.Y."/>
            <person name="Lin Y.C."/>
            <person name="Xu Q."/>
            <person name="Chen L.J."/>
            <person name="Yoshida K."/>
            <person name="Fujiwara S."/>
            <person name="Wang Z.W."/>
            <person name="Zhang Y.Q."/>
            <person name="Mitsuda N."/>
            <person name="Wang M."/>
            <person name="Liu G.H."/>
            <person name="Pecoraro L."/>
            <person name="Huang H.X."/>
            <person name="Xiao X.J."/>
            <person name="Lin M."/>
            <person name="Wu X.Y."/>
            <person name="Wu W.L."/>
            <person name="Chen Y.Y."/>
            <person name="Chang S.B."/>
            <person name="Sakamoto S."/>
            <person name="Ohme-Takagi M."/>
            <person name="Yagi M."/>
            <person name="Zeng S.J."/>
            <person name="Shen C.Y."/>
            <person name="Yeh C.M."/>
            <person name="Luo Y.B."/>
            <person name="Tsai W.C."/>
            <person name="Van de Peer Y."/>
            <person name="Liu Z.J."/>
        </authorList>
    </citation>
    <scope>NUCLEOTIDE SEQUENCE [LARGE SCALE GENOMIC DNA]</scope>
    <source>
        <tissue evidence="2">The whole plant</tissue>
    </source>
</reference>
<name>A0A2I0W4D9_9ASPA</name>
<protein>
    <recommendedName>
        <fullName evidence="4">Retrotransposon gag domain-containing protein</fullName>
    </recommendedName>
</protein>
<gene>
    <name evidence="2" type="ORF">MA16_Dca008638</name>
</gene>
<accession>A0A2I0W4D9</accession>
<reference evidence="2 3" key="1">
    <citation type="journal article" date="2016" name="Sci. Rep.">
        <title>The Dendrobium catenatum Lindl. genome sequence provides insights into polysaccharide synthase, floral development and adaptive evolution.</title>
        <authorList>
            <person name="Zhang G.Q."/>
            <person name="Xu Q."/>
            <person name="Bian C."/>
            <person name="Tsai W.C."/>
            <person name="Yeh C.M."/>
            <person name="Liu K.W."/>
            <person name="Yoshida K."/>
            <person name="Zhang L.S."/>
            <person name="Chang S.B."/>
            <person name="Chen F."/>
            <person name="Shi Y."/>
            <person name="Su Y.Y."/>
            <person name="Zhang Y.Q."/>
            <person name="Chen L.J."/>
            <person name="Yin Y."/>
            <person name="Lin M."/>
            <person name="Huang H."/>
            <person name="Deng H."/>
            <person name="Wang Z.W."/>
            <person name="Zhu S.L."/>
            <person name="Zhao X."/>
            <person name="Deng C."/>
            <person name="Niu S.C."/>
            <person name="Huang J."/>
            <person name="Wang M."/>
            <person name="Liu G.H."/>
            <person name="Yang H.J."/>
            <person name="Xiao X.J."/>
            <person name="Hsiao Y.Y."/>
            <person name="Wu W.L."/>
            <person name="Chen Y.Y."/>
            <person name="Mitsuda N."/>
            <person name="Ohme-Takagi M."/>
            <person name="Luo Y.B."/>
            <person name="Van de Peer Y."/>
            <person name="Liu Z.J."/>
        </authorList>
    </citation>
    <scope>NUCLEOTIDE SEQUENCE [LARGE SCALE GENOMIC DNA]</scope>
    <source>
        <tissue evidence="2">The whole plant</tissue>
    </source>
</reference>
<feature type="compositionally biased region" description="Basic and acidic residues" evidence="1">
    <location>
        <begin position="10"/>
        <end position="21"/>
    </location>
</feature>
<evidence type="ECO:0008006" key="4">
    <source>
        <dbReference type="Google" id="ProtNLM"/>
    </source>
</evidence>
<evidence type="ECO:0000256" key="1">
    <source>
        <dbReference type="SAM" id="MobiDB-lite"/>
    </source>
</evidence>
<dbReference type="Proteomes" id="UP000233837">
    <property type="component" value="Unassembled WGS sequence"/>
</dbReference>
<dbReference type="AlphaFoldDB" id="A0A2I0W4D9"/>
<feature type="region of interest" description="Disordered" evidence="1">
    <location>
        <begin position="1"/>
        <end position="24"/>
    </location>
</feature>
<sequence length="290" mass="33080">MPHSVFQPRPEFKPQRPHLESPYRLPTFDSSSDPYYFREWVRQLEDYFESCHIPESRQISITKSHLKGQALQFWMRLENHKESSAPPVHQTFGCCTFKTPTSFVGINREHYCGRDHPSFSSIRIVVPPYRFSTSLDGRLSIGSSAASVPYDYPLRPTPSHPSQPLASAALNTESVIIIKKCIKKKRSPEPETKCIHFVDANDITDNEEFFEDETEVIESDSRHDLNLDLGKLEPLNVVTLAHPDPSLLEDISLDKTCLDDINLISKEADLTVNTMKLNSEVSDLIILLLR</sequence>
<dbReference type="EMBL" id="KZ502926">
    <property type="protein sequence ID" value="PKU70521.1"/>
    <property type="molecule type" value="Genomic_DNA"/>
</dbReference>
<proteinExistence type="predicted"/>
<evidence type="ECO:0000313" key="2">
    <source>
        <dbReference type="EMBL" id="PKU70521.1"/>
    </source>
</evidence>
<keyword evidence="3" id="KW-1185">Reference proteome</keyword>
<organism evidence="2 3">
    <name type="scientific">Dendrobium catenatum</name>
    <dbReference type="NCBI Taxonomy" id="906689"/>
    <lineage>
        <taxon>Eukaryota</taxon>
        <taxon>Viridiplantae</taxon>
        <taxon>Streptophyta</taxon>
        <taxon>Embryophyta</taxon>
        <taxon>Tracheophyta</taxon>
        <taxon>Spermatophyta</taxon>
        <taxon>Magnoliopsida</taxon>
        <taxon>Liliopsida</taxon>
        <taxon>Asparagales</taxon>
        <taxon>Orchidaceae</taxon>
        <taxon>Epidendroideae</taxon>
        <taxon>Malaxideae</taxon>
        <taxon>Dendrobiinae</taxon>
        <taxon>Dendrobium</taxon>
    </lineage>
</organism>
<evidence type="ECO:0000313" key="3">
    <source>
        <dbReference type="Proteomes" id="UP000233837"/>
    </source>
</evidence>